<accession>A0A6S7K8W3</accession>
<evidence type="ECO:0000313" key="4">
    <source>
        <dbReference type="Proteomes" id="UP001152795"/>
    </source>
</evidence>
<organism evidence="3 4">
    <name type="scientific">Paramuricea clavata</name>
    <name type="common">Red gorgonian</name>
    <name type="synonym">Violescent sea-whip</name>
    <dbReference type="NCBI Taxonomy" id="317549"/>
    <lineage>
        <taxon>Eukaryota</taxon>
        <taxon>Metazoa</taxon>
        <taxon>Cnidaria</taxon>
        <taxon>Anthozoa</taxon>
        <taxon>Octocorallia</taxon>
        <taxon>Malacalcyonacea</taxon>
        <taxon>Plexauridae</taxon>
        <taxon>Paramuricea</taxon>
    </lineage>
</organism>
<dbReference type="InterPro" id="IPR000421">
    <property type="entry name" value="FA58C"/>
</dbReference>
<reference evidence="3" key="1">
    <citation type="submission" date="2020-04" db="EMBL/GenBank/DDBJ databases">
        <authorList>
            <person name="Alioto T."/>
            <person name="Alioto T."/>
            <person name="Gomez Garrido J."/>
        </authorList>
    </citation>
    <scope>NUCLEOTIDE SEQUENCE</scope>
    <source>
        <strain evidence="3">A484AB</strain>
    </source>
</reference>
<dbReference type="SUPFAM" id="SSF49785">
    <property type="entry name" value="Galactose-binding domain-like"/>
    <property type="match status" value="1"/>
</dbReference>
<sequence length="261" mass="30410">MRQLSQGATISIFLLQFCYISNGNSYVLKRDVPAISLIQERSWCPGLKDKKQFLQIDLGRAITITGVASRKDDAATEFKLSYKKNNDGPWYFYQENGGVKIFQTNEKSTGRFSRHWLRHKITTRHVKFHVTKWERLPCLHVEIYGWENREMRTDVLRRNSGRSPPIFQELLMDREGRKDDQKLVKDPEERNSHPHKPTPSTPDKESNMGLTITVCFLATGAIAILALIIICKWERHERRIRPEYLRANLRGQLKSSLRGTK</sequence>
<keyword evidence="2" id="KW-0472">Membrane</keyword>
<feature type="compositionally biased region" description="Basic and acidic residues" evidence="1">
    <location>
        <begin position="178"/>
        <end position="192"/>
    </location>
</feature>
<dbReference type="Proteomes" id="UP001152795">
    <property type="component" value="Unassembled WGS sequence"/>
</dbReference>
<keyword evidence="2" id="KW-1133">Transmembrane helix</keyword>
<keyword evidence="4" id="KW-1185">Reference proteome</keyword>
<dbReference type="Pfam" id="PF00754">
    <property type="entry name" value="F5_F8_type_C"/>
    <property type="match status" value="1"/>
</dbReference>
<dbReference type="PANTHER" id="PTHR24543">
    <property type="entry name" value="MULTICOPPER OXIDASE-RELATED"/>
    <property type="match status" value="1"/>
</dbReference>
<dbReference type="PROSITE" id="PS50022">
    <property type="entry name" value="FA58C_3"/>
    <property type="match status" value="1"/>
</dbReference>
<evidence type="ECO:0000256" key="2">
    <source>
        <dbReference type="SAM" id="Phobius"/>
    </source>
</evidence>
<dbReference type="EMBL" id="CACRXK020025944">
    <property type="protein sequence ID" value="CAB4039841.1"/>
    <property type="molecule type" value="Genomic_DNA"/>
</dbReference>
<proteinExistence type="predicted"/>
<gene>
    <name evidence="3" type="ORF">PACLA_8A032432</name>
</gene>
<keyword evidence="2" id="KW-0812">Transmembrane</keyword>
<dbReference type="Gene3D" id="2.60.120.260">
    <property type="entry name" value="Galactose-binding domain-like"/>
    <property type="match status" value="1"/>
</dbReference>
<feature type="region of interest" description="Disordered" evidence="1">
    <location>
        <begin position="178"/>
        <end position="205"/>
    </location>
</feature>
<protein>
    <submittedName>
        <fullName evidence="3">Uncharacterized protein</fullName>
    </submittedName>
</protein>
<name>A0A6S7K8W3_PARCT</name>
<dbReference type="InterPro" id="IPR008979">
    <property type="entry name" value="Galactose-bd-like_sf"/>
</dbReference>
<comment type="caution">
    <text evidence="3">The sequence shown here is derived from an EMBL/GenBank/DDBJ whole genome shotgun (WGS) entry which is preliminary data.</text>
</comment>
<evidence type="ECO:0000313" key="3">
    <source>
        <dbReference type="EMBL" id="CAB4039841.1"/>
    </source>
</evidence>
<dbReference type="AlphaFoldDB" id="A0A6S7K8W3"/>
<evidence type="ECO:0000256" key="1">
    <source>
        <dbReference type="SAM" id="MobiDB-lite"/>
    </source>
</evidence>
<feature type="transmembrane region" description="Helical" evidence="2">
    <location>
        <begin position="208"/>
        <end position="231"/>
    </location>
</feature>
<dbReference type="OrthoDB" id="10067267at2759"/>